<accession>A0A4P9VVL5</accession>
<dbReference type="Gene3D" id="3.90.430.10">
    <property type="entry name" value="Copper fist DNA-binding domain"/>
    <property type="match status" value="1"/>
</dbReference>
<dbReference type="GO" id="GO:0003700">
    <property type="term" value="F:DNA-binding transcription factor activity"/>
    <property type="evidence" value="ECO:0007669"/>
    <property type="project" value="InterPro"/>
</dbReference>
<dbReference type="GO" id="GO:0003677">
    <property type="term" value="F:DNA binding"/>
    <property type="evidence" value="ECO:0007669"/>
    <property type="project" value="InterPro"/>
</dbReference>
<dbReference type="Pfam" id="PF00649">
    <property type="entry name" value="Copper-fist"/>
    <property type="match status" value="1"/>
</dbReference>
<dbReference type="GO" id="GO:0005507">
    <property type="term" value="F:copper ion binding"/>
    <property type="evidence" value="ECO:0007669"/>
    <property type="project" value="InterPro"/>
</dbReference>
<dbReference type="SMART" id="SM00412">
    <property type="entry name" value="Cu_FIST"/>
    <property type="match status" value="1"/>
</dbReference>
<feature type="domain" description="Copper-fist" evidence="2">
    <location>
        <begin position="55"/>
        <end position="79"/>
    </location>
</feature>
<organism evidence="3 4">
    <name type="scientific">Blyttiomyces helicus</name>
    <dbReference type="NCBI Taxonomy" id="388810"/>
    <lineage>
        <taxon>Eukaryota</taxon>
        <taxon>Fungi</taxon>
        <taxon>Fungi incertae sedis</taxon>
        <taxon>Chytridiomycota</taxon>
        <taxon>Chytridiomycota incertae sedis</taxon>
        <taxon>Chytridiomycetes</taxon>
        <taxon>Chytridiomycetes incertae sedis</taxon>
        <taxon>Blyttiomyces</taxon>
    </lineage>
</organism>
<evidence type="ECO:0000259" key="2">
    <source>
        <dbReference type="PROSITE" id="PS50073"/>
    </source>
</evidence>
<protein>
    <recommendedName>
        <fullName evidence="2">Copper-fist domain-containing protein</fullName>
    </recommendedName>
</protein>
<dbReference type="InterPro" id="IPR036395">
    <property type="entry name" value="Cu_fist_DNA-bd_dom_sf"/>
</dbReference>
<sequence>MKLRGIEGRKTSGSSAFIDWRLGRLEDVGQVPQDKLSTRHLRMARAQAINCRKFRGHRNASCEHLDRVLVEVRSVGRPVSAANRVGNPEDMKRVEVHISTGTVFLFAATDEPLDITRARLAMAGAATMVLLRSKPRRFGDDGPFAVDEYLPATTTKVEYHIETADSPSPAKTQRRASSSELSIVLPRSIPRGHRRSYSDHASPAPYPSPSAGTIQIGSAPTRGMSRHIGPHTFCPVFTKRGKPPPG</sequence>
<dbReference type="SUPFAM" id="SSF57879">
    <property type="entry name" value="Zinc domain conserved in yeast copper-regulated transcription factors"/>
    <property type="match status" value="1"/>
</dbReference>
<dbReference type="PROSITE" id="PS50073">
    <property type="entry name" value="COPPER_FIST_2"/>
    <property type="match status" value="1"/>
</dbReference>
<evidence type="ECO:0000256" key="1">
    <source>
        <dbReference type="SAM" id="MobiDB-lite"/>
    </source>
</evidence>
<gene>
    <name evidence="3" type="ORF">BDK51DRAFT_43312</name>
</gene>
<proteinExistence type="predicted"/>
<dbReference type="EMBL" id="ML000936">
    <property type="protein sequence ID" value="RKO83699.1"/>
    <property type="molecule type" value="Genomic_DNA"/>
</dbReference>
<feature type="region of interest" description="Disordered" evidence="1">
    <location>
        <begin position="163"/>
        <end position="246"/>
    </location>
</feature>
<dbReference type="InterPro" id="IPR001083">
    <property type="entry name" value="Cu_fist_DNA-bd_dom"/>
</dbReference>
<evidence type="ECO:0000313" key="3">
    <source>
        <dbReference type="EMBL" id="RKO83699.1"/>
    </source>
</evidence>
<keyword evidence="4" id="KW-1185">Reference proteome</keyword>
<dbReference type="OrthoDB" id="5600085at2759"/>
<evidence type="ECO:0000313" key="4">
    <source>
        <dbReference type="Proteomes" id="UP000269721"/>
    </source>
</evidence>
<reference evidence="4" key="1">
    <citation type="journal article" date="2018" name="Nat. Microbiol.">
        <title>Leveraging single-cell genomics to expand the fungal tree of life.</title>
        <authorList>
            <person name="Ahrendt S.R."/>
            <person name="Quandt C.A."/>
            <person name="Ciobanu D."/>
            <person name="Clum A."/>
            <person name="Salamov A."/>
            <person name="Andreopoulos B."/>
            <person name="Cheng J.F."/>
            <person name="Woyke T."/>
            <person name="Pelin A."/>
            <person name="Henrissat B."/>
            <person name="Reynolds N.K."/>
            <person name="Benny G.L."/>
            <person name="Smith M.E."/>
            <person name="James T.Y."/>
            <person name="Grigoriev I.V."/>
        </authorList>
    </citation>
    <scope>NUCLEOTIDE SEQUENCE [LARGE SCALE GENOMIC DNA]</scope>
</reference>
<name>A0A4P9VVL5_9FUNG</name>
<dbReference type="SMART" id="SM01090">
    <property type="entry name" value="Copper-fist"/>
    <property type="match status" value="1"/>
</dbReference>
<feature type="compositionally biased region" description="Polar residues" evidence="1">
    <location>
        <begin position="165"/>
        <end position="181"/>
    </location>
</feature>
<dbReference type="Proteomes" id="UP000269721">
    <property type="component" value="Unassembled WGS sequence"/>
</dbReference>
<dbReference type="GO" id="GO:0005634">
    <property type="term" value="C:nucleus"/>
    <property type="evidence" value="ECO:0007669"/>
    <property type="project" value="InterPro"/>
</dbReference>
<dbReference type="AlphaFoldDB" id="A0A4P9VVL5"/>